<sequence>MAWCRFERMMGFHMISHNSHPSLPSSRRPLYCSLHHPYPRLVVHFAVLSTIPTLVSSSTLLFSPPSHLACLWVQQLSGRKAFIPPFLP</sequence>
<accession>A0AAE1TMV0</accession>
<gene>
    <name evidence="1" type="ORF">Pmani_037916</name>
</gene>
<dbReference type="Proteomes" id="UP001292094">
    <property type="component" value="Unassembled WGS sequence"/>
</dbReference>
<comment type="caution">
    <text evidence="1">The sequence shown here is derived from an EMBL/GenBank/DDBJ whole genome shotgun (WGS) entry which is preliminary data.</text>
</comment>
<reference evidence="1" key="1">
    <citation type="submission" date="2023-11" db="EMBL/GenBank/DDBJ databases">
        <title>Genome assemblies of two species of porcelain crab, Petrolisthes cinctipes and Petrolisthes manimaculis (Anomura: Porcellanidae).</title>
        <authorList>
            <person name="Angst P."/>
        </authorList>
    </citation>
    <scope>NUCLEOTIDE SEQUENCE</scope>
    <source>
        <strain evidence="1">PB745_02</strain>
        <tissue evidence="1">Gill</tissue>
    </source>
</reference>
<name>A0AAE1TMV0_9EUCA</name>
<keyword evidence="2" id="KW-1185">Reference proteome</keyword>
<protein>
    <submittedName>
        <fullName evidence="1">Uncharacterized protein</fullName>
    </submittedName>
</protein>
<dbReference type="EMBL" id="JAWZYT010005988">
    <property type="protein sequence ID" value="KAK4289100.1"/>
    <property type="molecule type" value="Genomic_DNA"/>
</dbReference>
<proteinExistence type="predicted"/>
<organism evidence="1 2">
    <name type="scientific">Petrolisthes manimaculis</name>
    <dbReference type="NCBI Taxonomy" id="1843537"/>
    <lineage>
        <taxon>Eukaryota</taxon>
        <taxon>Metazoa</taxon>
        <taxon>Ecdysozoa</taxon>
        <taxon>Arthropoda</taxon>
        <taxon>Crustacea</taxon>
        <taxon>Multicrustacea</taxon>
        <taxon>Malacostraca</taxon>
        <taxon>Eumalacostraca</taxon>
        <taxon>Eucarida</taxon>
        <taxon>Decapoda</taxon>
        <taxon>Pleocyemata</taxon>
        <taxon>Anomura</taxon>
        <taxon>Galatheoidea</taxon>
        <taxon>Porcellanidae</taxon>
        <taxon>Petrolisthes</taxon>
    </lineage>
</organism>
<dbReference type="AlphaFoldDB" id="A0AAE1TMV0"/>
<evidence type="ECO:0000313" key="2">
    <source>
        <dbReference type="Proteomes" id="UP001292094"/>
    </source>
</evidence>
<evidence type="ECO:0000313" key="1">
    <source>
        <dbReference type="EMBL" id="KAK4289100.1"/>
    </source>
</evidence>